<dbReference type="EC" id="3.4.19.12" evidence="2"/>
<dbReference type="GO" id="GO:0004843">
    <property type="term" value="F:cysteine-type deubiquitinase activity"/>
    <property type="evidence" value="ECO:0007669"/>
    <property type="project" value="UniProtKB-EC"/>
</dbReference>
<dbReference type="GO" id="GO:0016579">
    <property type="term" value="P:protein deubiquitination"/>
    <property type="evidence" value="ECO:0007669"/>
    <property type="project" value="InterPro"/>
</dbReference>
<name>A0A3M7RR39_BRAPC</name>
<gene>
    <name evidence="2" type="ORF">BpHYR1_004886</name>
</gene>
<evidence type="ECO:0000313" key="3">
    <source>
        <dbReference type="Proteomes" id="UP000276133"/>
    </source>
</evidence>
<keyword evidence="3" id="KW-1185">Reference proteome</keyword>
<reference evidence="2 3" key="1">
    <citation type="journal article" date="2018" name="Sci. Rep.">
        <title>Genomic signatures of local adaptation to the degree of environmental predictability in rotifers.</title>
        <authorList>
            <person name="Franch-Gras L."/>
            <person name="Hahn C."/>
            <person name="Garcia-Roger E.M."/>
            <person name="Carmona M.J."/>
            <person name="Serra M."/>
            <person name="Gomez A."/>
        </authorList>
    </citation>
    <scope>NUCLEOTIDE SEQUENCE [LARGE SCALE GENOMIC DNA]</scope>
    <source>
        <strain evidence="2">HYR1</strain>
    </source>
</reference>
<protein>
    <submittedName>
        <fullName evidence="2">Ubiquitin carboxyl-terminal hydrolase 42-like isoform X1</fullName>
        <ecNumber evidence="2">3.4.19.12</ecNumber>
    </submittedName>
</protein>
<organism evidence="2 3">
    <name type="scientific">Brachionus plicatilis</name>
    <name type="common">Marine rotifer</name>
    <name type="synonym">Brachionus muelleri</name>
    <dbReference type="NCBI Taxonomy" id="10195"/>
    <lineage>
        <taxon>Eukaryota</taxon>
        <taxon>Metazoa</taxon>
        <taxon>Spiralia</taxon>
        <taxon>Gnathifera</taxon>
        <taxon>Rotifera</taxon>
        <taxon>Eurotatoria</taxon>
        <taxon>Monogononta</taxon>
        <taxon>Pseudotrocha</taxon>
        <taxon>Ploima</taxon>
        <taxon>Brachionidae</taxon>
        <taxon>Brachionus</taxon>
    </lineage>
</organism>
<evidence type="ECO:0000259" key="1">
    <source>
        <dbReference type="Pfam" id="PF00443"/>
    </source>
</evidence>
<evidence type="ECO:0000313" key="2">
    <source>
        <dbReference type="EMBL" id="RNA25807.1"/>
    </source>
</evidence>
<dbReference type="Proteomes" id="UP000276133">
    <property type="component" value="Unassembled WGS sequence"/>
</dbReference>
<dbReference type="InterPro" id="IPR038765">
    <property type="entry name" value="Papain-like_cys_pep_sf"/>
</dbReference>
<feature type="domain" description="Peptidase C19 ubiquitin carboxyl-terminal hydrolase" evidence="1">
    <location>
        <begin position="76"/>
        <end position="216"/>
    </location>
</feature>
<comment type="caution">
    <text evidence="2">The sequence shown here is derived from an EMBL/GenBank/DDBJ whole genome shotgun (WGS) entry which is preliminary data.</text>
</comment>
<keyword evidence="2" id="KW-0378">Hydrolase</keyword>
<sequence>MPADADLLCQYYIASNLNPKKIRQNQSTNLNKVKSVSDTSLSSCGASTFVFSEAATTIDFVKYDKNPMDYLKQKYHLLNASKQAKQSQSLTSLNSPAGSNEKWLDFEWSKIRKNGIGLLNLGFCSLCEVERIIYDIFNSNGFAKPNSLCYNIKKISAVFGVGTQEDASEFFTTLLESMAKSIKFSLNIHSKISSQSGKKVNTILDDIFSFQFRSRILAASNWQSSCKEDFFSDQTWRVLYFLTCQACRPIFFECEQNLTK</sequence>
<dbReference type="STRING" id="10195.A0A3M7RR39"/>
<dbReference type="Gene3D" id="3.90.70.10">
    <property type="entry name" value="Cysteine proteinases"/>
    <property type="match status" value="1"/>
</dbReference>
<dbReference type="InterPro" id="IPR001394">
    <property type="entry name" value="Peptidase_C19_UCH"/>
</dbReference>
<accession>A0A3M7RR39</accession>
<proteinExistence type="predicted"/>
<dbReference type="Pfam" id="PF00443">
    <property type="entry name" value="UCH"/>
    <property type="match status" value="1"/>
</dbReference>
<dbReference type="SUPFAM" id="SSF54001">
    <property type="entry name" value="Cysteine proteinases"/>
    <property type="match status" value="1"/>
</dbReference>
<dbReference type="AlphaFoldDB" id="A0A3M7RR39"/>
<dbReference type="EMBL" id="REGN01002851">
    <property type="protein sequence ID" value="RNA25807.1"/>
    <property type="molecule type" value="Genomic_DNA"/>
</dbReference>